<dbReference type="PROSITE" id="PS51320">
    <property type="entry name" value="TIFY"/>
    <property type="match status" value="1"/>
</dbReference>
<protein>
    <recommendedName>
        <fullName evidence="2">Protein TIFY</fullName>
    </recommendedName>
    <alternativeName>
        <fullName evidence="2">Jasmonate ZIM domain-containing protein</fullName>
    </alternativeName>
</protein>
<dbReference type="PANTHER" id="PTHR33077:SF140">
    <property type="entry name" value="PROTEIN TIFY 10B"/>
    <property type="match status" value="1"/>
</dbReference>
<name>A0ABR2U303_9ROSI</name>
<comment type="subcellular location">
    <subcellularLocation>
        <location evidence="2">Nucleus</location>
    </subcellularLocation>
</comment>
<evidence type="ECO:0000256" key="3">
    <source>
        <dbReference type="SAM" id="MobiDB-lite"/>
    </source>
</evidence>
<keyword evidence="2" id="KW-1184">Jasmonic acid signaling pathway</keyword>
<dbReference type="InterPro" id="IPR010399">
    <property type="entry name" value="Tify_dom"/>
</dbReference>
<dbReference type="PANTHER" id="PTHR33077">
    <property type="entry name" value="PROTEIN TIFY 4A-RELATED-RELATED"/>
    <property type="match status" value="1"/>
</dbReference>
<evidence type="ECO:0000313" key="5">
    <source>
        <dbReference type="EMBL" id="KAK9043896.1"/>
    </source>
</evidence>
<keyword evidence="2" id="KW-0539">Nucleus</keyword>
<sequence length="275" mass="29631">MSGSPEFMGQKTASSSEKPSFTRTCTLLSHYLKEKGSFGDLTLGIACNVEANGAPEIVRPTMSLFPTDQMPSGNVGGSRRLEKSMDLFPQQAGFSLPVPTDVALTRVDSVVNSSNKCAASATEPRNAPMTIFYGGQVIVFNDFPAEKAKEIMLLATKCNSQNNSFNLNPEANMPFTSSMPASGNESSIRVSPTSNDVLNLRNNATSHKCIQPTQQRPIPGDLPIARRASLHRFLEKRKDRITSKGPYQPSNTVAGAPSKPGNSKPWLGLAVEPLE</sequence>
<comment type="similarity">
    <text evidence="1 2">Belongs to the TIFY/JAZ family.</text>
</comment>
<evidence type="ECO:0000256" key="2">
    <source>
        <dbReference type="RuleBase" id="RU369065"/>
    </source>
</evidence>
<keyword evidence="6" id="KW-1185">Reference proteome</keyword>
<gene>
    <name evidence="5" type="ORF">V6N11_072220</name>
</gene>
<comment type="domain">
    <text evidence="2">The jas domain is required for interaction with COI1.</text>
</comment>
<dbReference type="InterPro" id="IPR040390">
    <property type="entry name" value="TIFY/JAZ"/>
</dbReference>
<dbReference type="Proteomes" id="UP001396334">
    <property type="component" value="Unassembled WGS sequence"/>
</dbReference>
<evidence type="ECO:0000313" key="6">
    <source>
        <dbReference type="Proteomes" id="UP001396334"/>
    </source>
</evidence>
<feature type="domain" description="Tify" evidence="4">
    <location>
        <begin position="122"/>
        <end position="157"/>
    </location>
</feature>
<dbReference type="Pfam" id="PF09425">
    <property type="entry name" value="Jas_motif"/>
    <property type="match status" value="1"/>
</dbReference>
<comment type="function">
    <text evidence="2">Repressor of jasmonate responses.</text>
</comment>
<dbReference type="SMART" id="SM00979">
    <property type="entry name" value="TIFY"/>
    <property type="match status" value="1"/>
</dbReference>
<dbReference type="Pfam" id="PF06200">
    <property type="entry name" value="tify"/>
    <property type="match status" value="1"/>
</dbReference>
<evidence type="ECO:0000256" key="1">
    <source>
        <dbReference type="ARBA" id="ARBA00008614"/>
    </source>
</evidence>
<comment type="caution">
    <text evidence="5">The sequence shown here is derived from an EMBL/GenBank/DDBJ whole genome shotgun (WGS) entry which is preliminary data.</text>
</comment>
<accession>A0ABR2U303</accession>
<feature type="region of interest" description="Disordered" evidence="3">
    <location>
        <begin position="237"/>
        <end position="275"/>
    </location>
</feature>
<dbReference type="EMBL" id="JBBPBN010000003">
    <property type="protein sequence ID" value="KAK9043896.1"/>
    <property type="molecule type" value="Genomic_DNA"/>
</dbReference>
<reference evidence="5 6" key="1">
    <citation type="journal article" date="2024" name="G3 (Bethesda)">
        <title>Genome assembly of Hibiscus sabdariffa L. provides insights into metabolisms of medicinal natural products.</title>
        <authorList>
            <person name="Kim T."/>
        </authorList>
    </citation>
    <scope>NUCLEOTIDE SEQUENCE [LARGE SCALE GENOMIC DNA]</scope>
    <source>
        <strain evidence="5">TK-2024</strain>
        <tissue evidence="5">Old leaves</tissue>
    </source>
</reference>
<dbReference type="InterPro" id="IPR018467">
    <property type="entry name" value="CCT_CS"/>
</dbReference>
<organism evidence="5 6">
    <name type="scientific">Hibiscus sabdariffa</name>
    <name type="common">roselle</name>
    <dbReference type="NCBI Taxonomy" id="183260"/>
    <lineage>
        <taxon>Eukaryota</taxon>
        <taxon>Viridiplantae</taxon>
        <taxon>Streptophyta</taxon>
        <taxon>Embryophyta</taxon>
        <taxon>Tracheophyta</taxon>
        <taxon>Spermatophyta</taxon>
        <taxon>Magnoliopsida</taxon>
        <taxon>eudicotyledons</taxon>
        <taxon>Gunneridae</taxon>
        <taxon>Pentapetalae</taxon>
        <taxon>rosids</taxon>
        <taxon>malvids</taxon>
        <taxon>Malvales</taxon>
        <taxon>Malvaceae</taxon>
        <taxon>Malvoideae</taxon>
        <taxon>Hibiscus</taxon>
    </lineage>
</organism>
<evidence type="ECO:0000259" key="4">
    <source>
        <dbReference type="PROSITE" id="PS51320"/>
    </source>
</evidence>
<proteinExistence type="inferred from homology"/>